<dbReference type="InterPro" id="IPR036388">
    <property type="entry name" value="WH-like_DNA-bd_sf"/>
</dbReference>
<dbReference type="PANTHER" id="PTHR33154">
    <property type="entry name" value="TRANSCRIPTIONAL REGULATOR, ARSR FAMILY"/>
    <property type="match status" value="1"/>
</dbReference>
<dbReference type="InterPro" id="IPR001845">
    <property type="entry name" value="HTH_ArsR_DNA-bd_dom"/>
</dbReference>
<dbReference type="GO" id="GO:0003677">
    <property type="term" value="F:DNA binding"/>
    <property type="evidence" value="ECO:0007669"/>
    <property type="project" value="UniProtKB-KW"/>
</dbReference>
<name>A0A919IBY3_9ACTN</name>
<dbReference type="Gene3D" id="1.10.10.10">
    <property type="entry name" value="Winged helix-like DNA-binding domain superfamily/Winged helix DNA-binding domain"/>
    <property type="match status" value="1"/>
</dbReference>
<evidence type="ECO:0000259" key="4">
    <source>
        <dbReference type="PROSITE" id="PS50987"/>
    </source>
</evidence>
<dbReference type="PANTHER" id="PTHR33154:SF33">
    <property type="entry name" value="TRANSCRIPTIONAL REPRESSOR SDPR"/>
    <property type="match status" value="1"/>
</dbReference>
<accession>A0A919IBY3</accession>
<gene>
    <name evidence="5" type="ORF">Acy02nite_06740</name>
</gene>
<dbReference type="InterPro" id="IPR051081">
    <property type="entry name" value="HTH_MetalResp_TranReg"/>
</dbReference>
<reference evidence="5" key="1">
    <citation type="submission" date="2021-01" db="EMBL/GenBank/DDBJ databases">
        <title>Whole genome shotgun sequence of Actinoplanes cyaneus NBRC 14990.</title>
        <authorList>
            <person name="Komaki H."/>
            <person name="Tamura T."/>
        </authorList>
    </citation>
    <scope>NUCLEOTIDE SEQUENCE</scope>
    <source>
        <strain evidence="5">NBRC 14990</strain>
    </source>
</reference>
<dbReference type="GO" id="GO:0003700">
    <property type="term" value="F:DNA-binding transcription factor activity"/>
    <property type="evidence" value="ECO:0007669"/>
    <property type="project" value="InterPro"/>
</dbReference>
<sequence>MMDVLEVLAEPARRRIVDALLTREASVSDLVSALGMSQPAISKHLRVLREAGVVTARAQAQQRIYRLEPGPFRELDAWLSPYRKLWNLHLDALEEHLRQGEEP</sequence>
<dbReference type="Pfam" id="PF01022">
    <property type="entry name" value="HTH_5"/>
    <property type="match status" value="1"/>
</dbReference>
<evidence type="ECO:0000313" key="6">
    <source>
        <dbReference type="Proteomes" id="UP000619479"/>
    </source>
</evidence>
<keyword evidence="3" id="KW-0804">Transcription</keyword>
<evidence type="ECO:0000256" key="1">
    <source>
        <dbReference type="ARBA" id="ARBA00023015"/>
    </source>
</evidence>
<feature type="domain" description="HTH arsR-type" evidence="4">
    <location>
        <begin position="1"/>
        <end position="87"/>
    </location>
</feature>
<keyword evidence="6" id="KW-1185">Reference proteome</keyword>
<comment type="caution">
    <text evidence="5">The sequence shown here is derived from an EMBL/GenBank/DDBJ whole genome shotgun (WGS) entry which is preliminary data.</text>
</comment>
<dbReference type="CDD" id="cd00090">
    <property type="entry name" value="HTH_ARSR"/>
    <property type="match status" value="1"/>
</dbReference>
<dbReference type="SUPFAM" id="SSF46785">
    <property type="entry name" value="Winged helix' DNA-binding domain"/>
    <property type="match status" value="1"/>
</dbReference>
<dbReference type="Proteomes" id="UP000619479">
    <property type="component" value="Unassembled WGS sequence"/>
</dbReference>
<dbReference type="PROSITE" id="PS50987">
    <property type="entry name" value="HTH_ARSR_2"/>
    <property type="match status" value="1"/>
</dbReference>
<dbReference type="InterPro" id="IPR011991">
    <property type="entry name" value="ArsR-like_HTH"/>
</dbReference>
<proteinExistence type="predicted"/>
<keyword evidence="1" id="KW-0805">Transcription regulation</keyword>
<evidence type="ECO:0000313" key="5">
    <source>
        <dbReference type="EMBL" id="GID62793.1"/>
    </source>
</evidence>
<dbReference type="PRINTS" id="PR00778">
    <property type="entry name" value="HTHARSR"/>
</dbReference>
<dbReference type="SMART" id="SM00418">
    <property type="entry name" value="HTH_ARSR"/>
    <property type="match status" value="1"/>
</dbReference>
<dbReference type="NCBIfam" id="NF033788">
    <property type="entry name" value="HTH_metalloreg"/>
    <property type="match status" value="1"/>
</dbReference>
<dbReference type="EMBL" id="BOMH01000004">
    <property type="protein sequence ID" value="GID62793.1"/>
    <property type="molecule type" value="Genomic_DNA"/>
</dbReference>
<evidence type="ECO:0000256" key="3">
    <source>
        <dbReference type="ARBA" id="ARBA00023163"/>
    </source>
</evidence>
<evidence type="ECO:0000256" key="2">
    <source>
        <dbReference type="ARBA" id="ARBA00023125"/>
    </source>
</evidence>
<dbReference type="AlphaFoldDB" id="A0A919IBY3"/>
<dbReference type="InterPro" id="IPR036390">
    <property type="entry name" value="WH_DNA-bd_sf"/>
</dbReference>
<organism evidence="5 6">
    <name type="scientific">Actinoplanes cyaneus</name>
    <dbReference type="NCBI Taxonomy" id="52696"/>
    <lineage>
        <taxon>Bacteria</taxon>
        <taxon>Bacillati</taxon>
        <taxon>Actinomycetota</taxon>
        <taxon>Actinomycetes</taxon>
        <taxon>Micromonosporales</taxon>
        <taxon>Micromonosporaceae</taxon>
        <taxon>Actinoplanes</taxon>
    </lineage>
</organism>
<keyword evidence="2" id="KW-0238">DNA-binding</keyword>
<protein>
    <submittedName>
        <fullName evidence="5">Transcriptional regulator</fullName>
    </submittedName>
</protein>